<evidence type="ECO:0000313" key="5">
    <source>
        <dbReference type="Proteomes" id="UP000269591"/>
    </source>
</evidence>
<dbReference type="PRINTS" id="PR00040">
    <property type="entry name" value="HTHMERR"/>
</dbReference>
<dbReference type="PANTHER" id="PTHR30204:SF93">
    <property type="entry name" value="HTH MERR-TYPE DOMAIN-CONTAINING PROTEIN"/>
    <property type="match status" value="1"/>
</dbReference>
<reference evidence="5" key="1">
    <citation type="submission" date="2018-05" db="EMBL/GenBank/DDBJ databases">
        <title>Genome Sequencing of selected type strains of the family Eggerthellaceae.</title>
        <authorList>
            <person name="Danylec N."/>
            <person name="Stoll D.A."/>
            <person name="Doetsch A."/>
            <person name="Huch M."/>
        </authorList>
    </citation>
    <scope>NUCLEOTIDE SEQUENCE [LARGE SCALE GENOMIC DNA]</scope>
    <source>
        <strain evidence="5">DSM 24851</strain>
    </source>
</reference>
<evidence type="ECO:0000259" key="3">
    <source>
        <dbReference type="PROSITE" id="PS50937"/>
    </source>
</evidence>
<feature type="domain" description="HTH merR-type" evidence="3">
    <location>
        <begin position="61"/>
        <end position="126"/>
    </location>
</feature>
<dbReference type="Pfam" id="PF00376">
    <property type="entry name" value="MerR"/>
    <property type="match status" value="1"/>
</dbReference>
<dbReference type="InterPro" id="IPR009061">
    <property type="entry name" value="DNA-bd_dom_put_sf"/>
</dbReference>
<name>A0A3N0B0A8_9ACTN</name>
<dbReference type="CDD" id="cd00592">
    <property type="entry name" value="HTH_MerR-like"/>
    <property type="match status" value="1"/>
</dbReference>
<proteinExistence type="predicted"/>
<dbReference type="InterPro" id="IPR000551">
    <property type="entry name" value="MerR-type_HTH_dom"/>
</dbReference>
<dbReference type="Proteomes" id="UP000269591">
    <property type="component" value="Unassembled WGS sequence"/>
</dbReference>
<dbReference type="SUPFAM" id="SSF46955">
    <property type="entry name" value="Putative DNA-binding domain"/>
    <property type="match status" value="1"/>
</dbReference>
<protein>
    <recommendedName>
        <fullName evidence="3">HTH merR-type domain-containing protein</fullName>
    </recommendedName>
</protein>
<dbReference type="Gene3D" id="1.10.1660.10">
    <property type="match status" value="1"/>
</dbReference>
<evidence type="ECO:0000256" key="2">
    <source>
        <dbReference type="SAM" id="Coils"/>
    </source>
</evidence>
<dbReference type="AlphaFoldDB" id="A0A3N0B0A8"/>
<dbReference type="PROSITE" id="PS50937">
    <property type="entry name" value="HTH_MERR_2"/>
    <property type="match status" value="1"/>
</dbReference>
<keyword evidence="2" id="KW-0175">Coiled coil</keyword>
<dbReference type="EMBL" id="QIBX01000008">
    <property type="protein sequence ID" value="RNL40280.1"/>
    <property type="molecule type" value="Genomic_DNA"/>
</dbReference>
<evidence type="ECO:0000256" key="1">
    <source>
        <dbReference type="ARBA" id="ARBA00023125"/>
    </source>
</evidence>
<dbReference type="InterPro" id="IPR047057">
    <property type="entry name" value="MerR_fam"/>
</dbReference>
<dbReference type="SMART" id="SM00422">
    <property type="entry name" value="HTH_MERR"/>
    <property type="match status" value="1"/>
</dbReference>
<keyword evidence="5" id="KW-1185">Reference proteome</keyword>
<gene>
    <name evidence="4" type="ORF">DMP06_05965</name>
</gene>
<dbReference type="PANTHER" id="PTHR30204">
    <property type="entry name" value="REDOX-CYCLING DRUG-SENSING TRANSCRIPTIONAL ACTIVATOR SOXR"/>
    <property type="match status" value="1"/>
</dbReference>
<feature type="coiled-coil region" evidence="2">
    <location>
        <begin position="146"/>
        <end position="173"/>
    </location>
</feature>
<evidence type="ECO:0000313" key="4">
    <source>
        <dbReference type="EMBL" id="RNL40280.1"/>
    </source>
</evidence>
<sequence>MRPMGLAGLRGVSVCGYLAFARQRAVGRRPGLFFLGLDCIWTQGHRGTCAHNGRGGVVRSKEVAEFAGVTVRTLRHYHQLGILPEPQRSANGYREYGAVDVARVLRIKRLASLGFSLGQVGAMLNREQGGIEAAGSLQPIDAYAALDQLDIELAEQIELLREKRRVIDQLKQELSEAAPVLEASPAIVAHMALLHKYGASSVLSALELEQILLVSGHKEGEKVIDGIIRLDEFIEREGGMDEYVALSNEMMTLPADASDEECESLTRRAAEFFAPVLRDYLERYGSMDEEDGEFEQLQWIIGLYESEIYNDAQKRVTAAILKRISEEIDFDGTFLTQT</sequence>
<organism evidence="4 5">
    <name type="scientific">Slackia equolifaciens</name>
    <dbReference type="NCBI Taxonomy" id="498718"/>
    <lineage>
        <taxon>Bacteria</taxon>
        <taxon>Bacillati</taxon>
        <taxon>Actinomycetota</taxon>
        <taxon>Coriobacteriia</taxon>
        <taxon>Eggerthellales</taxon>
        <taxon>Eggerthellaceae</taxon>
        <taxon>Slackia</taxon>
    </lineage>
</organism>
<accession>A0A3N0B0A8</accession>
<comment type="caution">
    <text evidence="4">The sequence shown here is derived from an EMBL/GenBank/DDBJ whole genome shotgun (WGS) entry which is preliminary data.</text>
</comment>
<dbReference type="GO" id="GO:0003677">
    <property type="term" value="F:DNA binding"/>
    <property type="evidence" value="ECO:0007669"/>
    <property type="project" value="UniProtKB-KW"/>
</dbReference>
<dbReference type="GO" id="GO:0003700">
    <property type="term" value="F:DNA-binding transcription factor activity"/>
    <property type="evidence" value="ECO:0007669"/>
    <property type="project" value="InterPro"/>
</dbReference>
<keyword evidence="1" id="KW-0238">DNA-binding</keyword>